<feature type="transmembrane region" description="Helical" evidence="1">
    <location>
        <begin position="20"/>
        <end position="39"/>
    </location>
</feature>
<keyword evidence="1" id="KW-0812">Transmembrane</keyword>
<sequence length="237" mass="26774">MKQLENYCKQRGSFIVESIWLWPILVMLTLGVVQMGFLYNAKATMNNATFQAAREGSIKHGDGKAMEKRLAETMAPLYIKDASLTELVKQRAILSAAMKLPAAPIGDIQIISPTKSIYEEFKTTQYYLDRKGIERGIVQMPSDNLNVRSSSQKLVKTPSGNVNINLQDANLLKIRGHWCYEMIVPFVNYIIYQTYASLPGAKSPHWGACRALSFIRDSYYLPVSATSVVRMQTPIRW</sequence>
<accession>A0A1I6I7K2</accession>
<evidence type="ECO:0000259" key="2">
    <source>
        <dbReference type="Pfam" id="PF07811"/>
    </source>
</evidence>
<keyword evidence="4" id="KW-1185">Reference proteome</keyword>
<name>A0A1I6I7K2_9GAMM</name>
<reference evidence="3 4" key="1">
    <citation type="submission" date="2016-10" db="EMBL/GenBank/DDBJ databases">
        <authorList>
            <person name="de Groot N.N."/>
        </authorList>
    </citation>
    <scope>NUCLEOTIDE SEQUENCE [LARGE SCALE GENOMIC DNA]</scope>
    <source>
        <strain evidence="3 4">CGMCC 1.9167</strain>
    </source>
</reference>
<dbReference type="RefSeq" id="WP_092011416.1">
    <property type="nucleotide sequence ID" value="NZ_FOYW01000001.1"/>
</dbReference>
<dbReference type="Pfam" id="PF07811">
    <property type="entry name" value="TadE"/>
    <property type="match status" value="1"/>
</dbReference>
<evidence type="ECO:0000313" key="3">
    <source>
        <dbReference type="EMBL" id="SFR62683.1"/>
    </source>
</evidence>
<dbReference type="AlphaFoldDB" id="A0A1I6I7K2"/>
<proteinExistence type="predicted"/>
<keyword evidence="1" id="KW-0472">Membrane</keyword>
<dbReference type="Proteomes" id="UP000198644">
    <property type="component" value="Unassembled WGS sequence"/>
</dbReference>
<protein>
    <submittedName>
        <fullName evidence="3">TadE-like protein</fullName>
    </submittedName>
</protein>
<keyword evidence="1" id="KW-1133">Transmembrane helix</keyword>
<evidence type="ECO:0000256" key="1">
    <source>
        <dbReference type="SAM" id="Phobius"/>
    </source>
</evidence>
<evidence type="ECO:0000313" key="4">
    <source>
        <dbReference type="Proteomes" id="UP000198644"/>
    </source>
</evidence>
<feature type="domain" description="TadE-like" evidence="2">
    <location>
        <begin position="12"/>
        <end position="54"/>
    </location>
</feature>
<organism evidence="3 4">
    <name type="scientific">Marinobacter daqiaonensis</name>
    <dbReference type="NCBI Taxonomy" id="650891"/>
    <lineage>
        <taxon>Bacteria</taxon>
        <taxon>Pseudomonadati</taxon>
        <taxon>Pseudomonadota</taxon>
        <taxon>Gammaproteobacteria</taxon>
        <taxon>Pseudomonadales</taxon>
        <taxon>Marinobacteraceae</taxon>
        <taxon>Marinobacter</taxon>
    </lineage>
</organism>
<gene>
    <name evidence="3" type="ORF">SAMN05216203_1929</name>
</gene>
<dbReference type="OrthoDB" id="8830148at2"/>
<dbReference type="InterPro" id="IPR012495">
    <property type="entry name" value="TadE-like_dom"/>
</dbReference>
<dbReference type="STRING" id="650891.SAMN05216203_1929"/>
<dbReference type="EMBL" id="FOYW01000001">
    <property type="protein sequence ID" value="SFR62683.1"/>
    <property type="molecule type" value="Genomic_DNA"/>
</dbReference>